<evidence type="ECO:0000313" key="9">
    <source>
        <dbReference type="Proteomes" id="UP000030487"/>
    </source>
</evidence>
<dbReference type="InterPro" id="IPR040026">
    <property type="entry name" value="FliD"/>
</dbReference>
<keyword evidence="3" id="KW-0175">Coiled coil</keyword>
<accession>A0ABR4Y1P7</accession>
<evidence type="ECO:0000256" key="5">
    <source>
        <dbReference type="RuleBase" id="RU362066"/>
    </source>
</evidence>
<gene>
    <name evidence="8" type="ORF">CD31_08455</name>
</gene>
<dbReference type="Proteomes" id="UP000030487">
    <property type="component" value="Unassembled WGS sequence"/>
</dbReference>
<protein>
    <recommendedName>
        <fullName evidence="5">Flagellar hook-associated protein 2</fullName>
        <shortName evidence="5">HAP2</shortName>
    </recommendedName>
    <alternativeName>
        <fullName evidence="5">Flagellar cap protein</fullName>
    </alternativeName>
</protein>
<evidence type="ECO:0000259" key="6">
    <source>
        <dbReference type="Pfam" id="PF02465"/>
    </source>
</evidence>
<comment type="similarity">
    <text evidence="1 5">Belongs to the FliD family.</text>
</comment>
<reference evidence="8 9" key="1">
    <citation type="submission" date="2014-02" db="EMBL/GenBank/DDBJ databases">
        <title>Draft genome sequence of Lysinibacillus boronitolerans NBRC 103108.</title>
        <authorList>
            <person name="Zhang F."/>
            <person name="Wang G."/>
            <person name="Zhang L."/>
        </authorList>
    </citation>
    <scope>NUCLEOTIDE SEQUENCE [LARGE SCALE GENOMIC DNA]</scope>
    <source>
        <strain evidence="8 9">NBRC 103108</strain>
    </source>
</reference>
<comment type="subcellular location">
    <subcellularLocation>
        <location evidence="5">Secreted</location>
    </subcellularLocation>
    <subcellularLocation>
        <location evidence="5">Bacterial flagellum</location>
    </subcellularLocation>
</comment>
<comment type="subunit">
    <text evidence="2 5">Homopentamer.</text>
</comment>
<keyword evidence="5" id="KW-0964">Secreted</keyword>
<evidence type="ECO:0000256" key="3">
    <source>
        <dbReference type="ARBA" id="ARBA00023054"/>
    </source>
</evidence>
<name>A0ABR4Y1P7_9BACI</name>
<dbReference type="EMBL" id="JPVR01000069">
    <property type="protein sequence ID" value="KGR86903.1"/>
    <property type="molecule type" value="Genomic_DNA"/>
</dbReference>
<evidence type="ECO:0000256" key="2">
    <source>
        <dbReference type="ARBA" id="ARBA00011255"/>
    </source>
</evidence>
<evidence type="ECO:0000256" key="4">
    <source>
        <dbReference type="ARBA" id="ARBA00023143"/>
    </source>
</evidence>
<dbReference type="Pfam" id="PF07195">
    <property type="entry name" value="FliD_C"/>
    <property type="match status" value="1"/>
</dbReference>
<evidence type="ECO:0000313" key="8">
    <source>
        <dbReference type="EMBL" id="KGR86903.1"/>
    </source>
</evidence>
<dbReference type="InterPro" id="IPR010809">
    <property type="entry name" value="FliD_C"/>
</dbReference>
<feature type="domain" description="Flagellar hook-associated protein 2 C-terminal" evidence="7">
    <location>
        <begin position="239"/>
        <end position="499"/>
    </location>
</feature>
<dbReference type="RefSeq" id="WP_036076728.1">
    <property type="nucleotide sequence ID" value="NZ_AVCW01000013.1"/>
</dbReference>
<dbReference type="Pfam" id="PF02465">
    <property type="entry name" value="FliD_N"/>
    <property type="match status" value="1"/>
</dbReference>
<proteinExistence type="inferred from homology"/>
<evidence type="ECO:0000259" key="7">
    <source>
        <dbReference type="Pfam" id="PF07195"/>
    </source>
</evidence>
<organism evidence="8 9">
    <name type="scientific">Lysinibacillus boronitolerans JCM 21713 = 10a = NBRC 103108</name>
    <dbReference type="NCBI Taxonomy" id="1294264"/>
    <lineage>
        <taxon>Bacteria</taxon>
        <taxon>Bacillati</taxon>
        <taxon>Bacillota</taxon>
        <taxon>Bacilli</taxon>
        <taxon>Bacillales</taxon>
        <taxon>Bacillaceae</taxon>
        <taxon>Lysinibacillus</taxon>
    </lineage>
</organism>
<dbReference type="NCBIfam" id="NF005833">
    <property type="entry name" value="PRK07737.1"/>
    <property type="match status" value="1"/>
</dbReference>
<comment type="caution">
    <text evidence="8">The sequence shown here is derived from an EMBL/GenBank/DDBJ whole genome shotgun (WGS) entry which is preliminary data.</text>
</comment>
<keyword evidence="4 5" id="KW-0975">Bacterial flagellum</keyword>
<feature type="domain" description="Flagellar hook-associated protein 2 N-terminal" evidence="6">
    <location>
        <begin position="10"/>
        <end position="105"/>
    </location>
</feature>
<evidence type="ECO:0000256" key="1">
    <source>
        <dbReference type="ARBA" id="ARBA00009764"/>
    </source>
</evidence>
<sequence>MVTRIGGLASGMDIDSLVEKLMSAEKAPLNKLYQQKQKYEWQRDAYRDVNKQLASFDKFLLDEMTLQRDFYKKSATSSHDAVSVTANTSASGTLKIDKIDQLATAGNRVGLVAESNRAKTTTLKSLGVTGDANGKIDIKMKVLQNDGSMKEVTKTFKTSDTIESVVAGLNKDTGLNAFYDEATGQFSLTTQATGKGVKYGDHDGVSAYLETGQELFSKLGFTSSDPSDPNYANVLAKGGQDAKLTVNGAEITRSSNTFDINGFNVTLKDKYSDSKPITLTATTDADAMIDKIKKFVETYNGLVASLNSLTSEKKYRDFLPLTEEQKADMEEKDIEKWEEKAKSGMLRSDPIVRNALSSMRGIMYEKGGSNNALFDTLSEMGITTTKSYLEGGKLEIDEEKLRAAITADPQAVSDTFTKSLENGNGGIVQKLRGSIKNSVATIEKKAGKTTMTEQNYSIGKSLIGVDDRIAAWKVKLENIEKRYWKQFSAMEQAINKANQQSSMFMQGGGF</sequence>
<dbReference type="InterPro" id="IPR003481">
    <property type="entry name" value="FliD_N"/>
</dbReference>
<keyword evidence="9" id="KW-1185">Reference proteome</keyword>
<dbReference type="PANTHER" id="PTHR30288:SF0">
    <property type="entry name" value="FLAGELLAR HOOK-ASSOCIATED PROTEIN 2"/>
    <property type="match status" value="1"/>
</dbReference>
<comment type="function">
    <text evidence="5">Required for morphogenesis and for the elongation of the flagellar filament by facilitating polymerization of the flagellin monomers at the tip of growing filament. Forms a capping structure, which prevents flagellin subunits (transported through the central channel of the flagellum) from leaking out without polymerization at the distal end.</text>
</comment>
<dbReference type="PANTHER" id="PTHR30288">
    <property type="entry name" value="FLAGELLAR CAP/ASSEMBLY PROTEIN FLID"/>
    <property type="match status" value="1"/>
</dbReference>